<comment type="caution">
    <text evidence="2">The sequence shown here is derived from an EMBL/GenBank/DDBJ whole genome shotgun (WGS) entry which is preliminary data.</text>
</comment>
<evidence type="ECO:0000313" key="3">
    <source>
        <dbReference type="Proteomes" id="UP001560267"/>
    </source>
</evidence>
<keyword evidence="1" id="KW-0812">Transmembrane</keyword>
<feature type="transmembrane region" description="Helical" evidence="1">
    <location>
        <begin position="168"/>
        <end position="187"/>
    </location>
</feature>
<dbReference type="EMBL" id="JBFSHR010000001">
    <property type="protein sequence ID" value="MEX6428258.1"/>
    <property type="molecule type" value="Genomic_DNA"/>
</dbReference>
<feature type="transmembrane region" description="Helical" evidence="1">
    <location>
        <begin position="240"/>
        <end position="260"/>
    </location>
</feature>
<evidence type="ECO:0000313" key="2">
    <source>
        <dbReference type="EMBL" id="MEX6428258.1"/>
    </source>
</evidence>
<protein>
    <submittedName>
        <fullName evidence="2">Uncharacterized protein</fullName>
    </submittedName>
</protein>
<dbReference type="Proteomes" id="UP001560267">
    <property type="component" value="Unassembled WGS sequence"/>
</dbReference>
<feature type="transmembrane region" description="Helical" evidence="1">
    <location>
        <begin position="12"/>
        <end position="34"/>
    </location>
</feature>
<keyword evidence="1" id="KW-1133">Transmembrane helix</keyword>
<keyword evidence="1" id="KW-0472">Membrane</keyword>
<evidence type="ECO:0000256" key="1">
    <source>
        <dbReference type="SAM" id="Phobius"/>
    </source>
</evidence>
<keyword evidence="3" id="KW-1185">Reference proteome</keyword>
<organism evidence="2 3">
    <name type="scientific">Ferrimicrobium acidiphilum</name>
    <dbReference type="NCBI Taxonomy" id="121039"/>
    <lineage>
        <taxon>Bacteria</taxon>
        <taxon>Bacillati</taxon>
        <taxon>Actinomycetota</taxon>
        <taxon>Acidimicrobiia</taxon>
        <taxon>Acidimicrobiales</taxon>
        <taxon>Acidimicrobiaceae</taxon>
        <taxon>Ferrimicrobium</taxon>
    </lineage>
</organism>
<sequence length="268" mass="27989">MSSLRRLLGNLLLSLGILAGTIAILAHLCLLTIFNPNRLANDAQTLSASPTIQSAIADGLTNALAPITGVSGIVVSHAELQSIVAAAMRQPQVRDQFVSAIRQADGHLLGTNQAPVTIGGPGLTQFIAAGISQYSSSLGNAVQQTNLRIAIPGADLPNLGPLARAARIAVPIATDAAIVLFLLALIIHKARSAVIARIGKWLIAMSIVAVLIFWALPTYLLPKIHLSWALLASVILKATGQGVTVFYLELAVSGVILYLLSKIATKLV</sequence>
<gene>
    <name evidence="2" type="ORF">AB6A68_00145</name>
</gene>
<reference evidence="2 3" key="1">
    <citation type="submission" date="2024-07" db="EMBL/GenBank/DDBJ databases">
        <title>Draft Genome Sequence of Ferrimicrobium acidiphilum Strain YE2023, Isolated from a Pulp of Bioleach Reactor.</title>
        <authorList>
            <person name="Elkina Y.A."/>
            <person name="Bulaeva A.G."/>
            <person name="Beletsky A.V."/>
            <person name="Mardanov A.V."/>
        </authorList>
    </citation>
    <scope>NUCLEOTIDE SEQUENCE [LARGE SCALE GENOMIC DNA]</scope>
    <source>
        <strain evidence="2 3">YE2023</strain>
    </source>
</reference>
<proteinExistence type="predicted"/>
<accession>A0ABV3XY70</accession>
<feature type="transmembrane region" description="Helical" evidence="1">
    <location>
        <begin position="199"/>
        <end position="220"/>
    </location>
</feature>
<name>A0ABV3XY70_9ACTN</name>